<accession>A0A847EU70</accession>
<dbReference type="Proteomes" id="UP000554004">
    <property type="component" value="Unassembled WGS sequence"/>
</dbReference>
<organism evidence="3 4">
    <name type="scientific">Candidatus Dojkabacteria bacterium</name>
    <dbReference type="NCBI Taxonomy" id="2099670"/>
    <lineage>
        <taxon>Bacteria</taxon>
        <taxon>Candidatus Dojkabacteria</taxon>
    </lineage>
</organism>
<sequence>MYPAVCDKCGKDCQVPFKPSGDKPIYCSNCFEKEGGGRSDRSDRFERRDDSRRSFGGGRDRGDKPMFSAICDDCGIECKVPFNPSPDKPIYCSKCFEKREGAKGAGNSIENNLLSEKLDAIVEKLDRILSALENKSVPAQKKEVEKKEVIKKTKAVKKSKTVKKTKEK</sequence>
<dbReference type="NCBIfam" id="TIGR04272">
    <property type="entry name" value="cxxc_cxxc_Mbark"/>
    <property type="match status" value="2"/>
</dbReference>
<evidence type="ECO:0000256" key="1">
    <source>
        <dbReference type="SAM" id="MobiDB-lite"/>
    </source>
</evidence>
<feature type="domain" description="CxxC-x17-CxxC" evidence="2">
    <location>
        <begin position="1"/>
        <end position="34"/>
    </location>
</feature>
<dbReference type="EMBL" id="JAAZAL010000126">
    <property type="protein sequence ID" value="NLE31331.1"/>
    <property type="molecule type" value="Genomic_DNA"/>
</dbReference>
<feature type="region of interest" description="Disordered" evidence="1">
    <location>
        <begin position="33"/>
        <end position="64"/>
    </location>
</feature>
<name>A0A847EU70_9BACT</name>
<feature type="domain" description="CxxC-x17-CxxC" evidence="2">
    <location>
        <begin position="64"/>
        <end position="99"/>
    </location>
</feature>
<dbReference type="AlphaFoldDB" id="A0A847EU70"/>
<reference evidence="3 4" key="1">
    <citation type="journal article" date="2020" name="Biotechnol. Biofuels">
        <title>New insights from the biogas microbiome by comprehensive genome-resolved metagenomics of nearly 1600 species originating from multiple anaerobic digesters.</title>
        <authorList>
            <person name="Campanaro S."/>
            <person name="Treu L."/>
            <person name="Rodriguez-R L.M."/>
            <person name="Kovalovszki A."/>
            <person name="Ziels R.M."/>
            <person name="Maus I."/>
            <person name="Zhu X."/>
            <person name="Kougias P.G."/>
            <person name="Basile A."/>
            <person name="Luo G."/>
            <person name="Schluter A."/>
            <person name="Konstantinidis K.T."/>
            <person name="Angelidaki I."/>
        </authorList>
    </citation>
    <scope>NUCLEOTIDE SEQUENCE [LARGE SCALE GENOMIC DNA]</scope>
    <source>
        <strain evidence="3">AS06rmzACSIP_421</strain>
    </source>
</reference>
<proteinExistence type="predicted"/>
<gene>
    <name evidence="3" type="ORF">GX618_03625</name>
</gene>
<comment type="caution">
    <text evidence="3">The sequence shown here is derived from an EMBL/GenBank/DDBJ whole genome shotgun (WGS) entry which is preliminary data.</text>
</comment>
<evidence type="ECO:0000313" key="3">
    <source>
        <dbReference type="EMBL" id="NLE31331.1"/>
    </source>
</evidence>
<evidence type="ECO:0000313" key="4">
    <source>
        <dbReference type="Proteomes" id="UP000554004"/>
    </source>
</evidence>
<evidence type="ECO:0000259" key="2">
    <source>
        <dbReference type="Pfam" id="PF23477"/>
    </source>
</evidence>
<dbReference type="Pfam" id="PF23477">
    <property type="entry name" value="zf_Tbcl_2"/>
    <property type="match status" value="2"/>
</dbReference>
<protein>
    <recommendedName>
        <fullName evidence="2">CxxC-x17-CxxC domain-containing protein</fullName>
    </recommendedName>
</protein>
<dbReference type="InterPro" id="IPR026363">
    <property type="entry name" value="CxxC-x17-CxxC_dom"/>
</dbReference>